<dbReference type="GO" id="GO:0005524">
    <property type="term" value="F:ATP binding"/>
    <property type="evidence" value="ECO:0007669"/>
    <property type="project" value="UniProtKB-UniRule"/>
</dbReference>
<accession>A0A0D7AJ35</accession>
<dbReference type="PROSITE" id="PS50011">
    <property type="entry name" value="PROTEIN_KINASE_DOM"/>
    <property type="match status" value="1"/>
</dbReference>
<evidence type="ECO:0000256" key="4">
    <source>
        <dbReference type="ARBA" id="ARBA00022741"/>
    </source>
</evidence>
<evidence type="ECO:0000313" key="11">
    <source>
        <dbReference type="Proteomes" id="UP000054144"/>
    </source>
</evidence>
<comment type="similarity">
    <text evidence="1">Belongs to the protein kinase superfamily. STE Ser/Thr protein kinase family. MAP kinase kinase kinase subfamily.</text>
</comment>
<evidence type="ECO:0000256" key="2">
    <source>
        <dbReference type="ARBA" id="ARBA00022527"/>
    </source>
</evidence>
<evidence type="ECO:0000256" key="7">
    <source>
        <dbReference type="PROSITE-ProRule" id="PRU10141"/>
    </source>
</evidence>
<dbReference type="InterPro" id="IPR008271">
    <property type="entry name" value="Ser/Thr_kinase_AS"/>
</dbReference>
<dbReference type="PROSITE" id="PS00108">
    <property type="entry name" value="PROTEIN_KINASE_ST"/>
    <property type="match status" value="1"/>
</dbReference>
<dbReference type="PANTHER" id="PTHR48016:SF32">
    <property type="entry name" value="MITOGEN-ACTIVATED PROTEIN KINASE KINASE KINASE 4"/>
    <property type="match status" value="1"/>
</dbReference>
<proteinExistence type="inferred from homology"/>
<dbReference type="InterPro" id="IPR050538">
    <property type="entry name" value="MAP_kinase_kinase_kinase"/>
</dbReference>
<evidence type="ECO:0000256" key="1">
    <source>
        <dbReference type="ARBA" id="ARBA00006529"/>
    </source>
</evidence>
<dbReference type="Proteomes" id="UP000054144">
    <property type="component" value="Unassembled WGS sequence"/>
</dbReference>
<dbReference type="GO" id="GO:0038066">
    <property type="term" value="P:p38MAPK cascade"/>
    <property type="evidence" value="ECO:0007669"/>
    <property type="project" value="TreeGrafter"/>
</dbReference>
<keyword evidence="11" id="KW-1185">Reference proteome</keyword>
<dbReference type="PANTHER" id="PTHR48016">
    <property type="entry name" value="MAP KINASE KINASE KINASE SSK2-RELATED-RELATED"/>
    <property type="match status" value="1"/>
</dbReference>
<reference evidence="10 11" key="1">
    <citation type="journal article" date="2015" name="Fungal Genet. Biol.">
        <title>Evolution of novel wood decay mechanisms in Agaricales revealed by the genome sequences of Fistulina hepatica and Cylindrobasidium torrendii.</title>
        <authorList>
            <person name="Floudas D."/>
            <person name="Held B.W."/>
            <person name="Riley R."/>
            <person name="Nagy L.G."/>
            <person name="Koehler G."/>
            <person name="Ransdell A.S."/>
            <person name="Younus H."/>
            <person name="Chow J."/>
            <person name="Chiniquy J."/>
            <person name="Lipzen A."/>
            <person name="Tritt A."/>
            <person name="Sun H."/>
            <person name="Haridas S."/>
            <person name="LaButti K."/>
            <person name="Ohm R.A."/>
            <person name="Kues U."/>
            <person name="Blanchette R.A."/>
            <person name="Grigoriev I.V."/>
            <person name="Minto R.E."/>
            <person name="Hibbett D.S."/>
        </authorList>
    </citation>
    <scope>NUCLEOTIDE SEQUENCE [LARGE SCALE GENOMIC DNA]</scope>
    <source>
        <strain evidence="10 11">ATCC 64428</strain>
    </source>
</reference>
<evidence type="ECO:0000256" key="3">
    <source>
        <dbReference type="ARBA" id="ARBA00022679"/>
    </source>
</evidence>
<evidence type="ECO:0000256" key="6">
    <source>
        <dbReference type="ARBA" id="ARBA00022840"/>
    </source>
</evidence>
<dbReference type="AlphaFoldDB" id="A0A0D7AJ35"/>
<dbReference type="InterPro" id="IPR011009">
    <property type="entry name" value="Kinase-like_dom_sf"/>
</dbReference>
<protein>
    <recommendedName>
        <fullName evidence="9">Protein kinase domain-containing protein</fullName>
    </recommendedName>
</protein>
<evidence type="ECO:0000313" key="10">
    <source>
        <dbReference type="EMBL" id="KIY51306.1"/>
    </source>
</evidence>
<dbReference type="SMART" id="SM00220">
    <property type="entry name" value="S_TKc"/>
    <property type="match status" value="1"/>
</dbReference>
<feature type="compositionally biased region" description="Polar residues" evidence="8">
    <location>
        <begin position="182"/>
        <end position="200"/>
    </location>
</feature>
<evidence type="ECO:0000259" key="9">
    <source>
        <dbReference type="PROSITE" id="PS50011"/>
    </source>
</evidence>
<gene>
    <name evidence="10" type="ORF">FISHEDRAFT_37444</name>
</gene>
<sequence>MLEDSPTTTSEEEVDRLVWVALLEAVMGGDVLRSEKTRVAMAMESANDEQKSSHNIWLGIRAKFHSQTIEKERQSLEEHRLRTVMPVVNEINNFIVTPFTADDDYVAAFKQTTTILHRLEVVQALYPSLKAMTIDVPPASEPQFQARVDALNTWTTLFITIRDHIARLQKWTGSETLDVTQPNTSGDIILKNNPSSSSDGPTKVPDGSSFVERLLKEETMQQAFEQAALFTVYSLVVNVKDAQVKFAPLFKQMGLPRFEDILIPIVSYPTKLAQAALRIRLDYVNKLLGSADLIIDEMMEDLKLSIGLACTLKSQYQTCCERHPDGLWDMPQCIPKNYDDTVLEGIDTFFKLMHTKLSKGHPGSYISETDVLEAHWATYNDVATTITGGSIRVAEQLCALTNRLMLRVTDIFVSTIRNKTTPNPAQIVSWYENLLVSVRRRYRKLHMFTRVLAQRFSNSAEYTLEGVSIDKLVHYLTETGHILVYTSIFESEGTYILASETLKNQPERIVHILTRAFHVTAADGNSISGEKSDEKQEETEPQYLLIIRPVVPWYWRGQVMVLEDGNSGAYLEKKMELEPRDYSLRLVADGPQSRLAYAKDVLNALFCDVDQDGNIYEPTEYLTCVAEQQAHLPSVNKLLVRISRASTKFVESIVDSIRHIRTTLRGVEGCQDLLENWYLFASEHGRQHAQHEMKFNRLLVELAISWLSFICDDCDPTNKTFKWAVNALEFTYSHTRRHIVEVSEEQFQMIKCKVAICMMFLTSHFDLLGARASHDAKEKMKEQVKQAAKSHKADIAELSSDFSPGADGHLAYTNQSTRMFWERIKKAMEKMDASRNVLETGNRMRGHVLDSDKAEDQSILILMASTVKSKNFAIRWQQGRYIGHGAFGQVSLAINLDSGLLMAVKEIKLQEFSGSPDLYNKVKDELSVMELLHHPNIVEYYGMEVHRDKVYIFEEYCQGGSLATLLMHGRIEDEAVIQFYTMDMLQGLIYLHSMGIVHRDIKPDNLLIDMEGRIKLADFGAAKILAKNQRTVHRTRRSEANIPNGTQKSLTGTPMYMSPEIIKNEKRGPRGAMDIWSLGCVVLECATGKKPWSNLDNEWAIMFHIGVATQHPPLPEPHQLSELGRKFIERCLTIDATLRPTAEQLMHDEWMVEWKTMLESYNEDDDMVSQSSTEIPPDKAIERATVAHYVALAKEEVDNVNP</sequence>
<dbReference type="Gene3D" id="1.10.510.10">
    <property type="entry name" value="Transferase(Phosphotransferase) domain 1"/>
    <property type="match status" value="1"/>
</dbReference>
<dbReference type="Pfam" id="PF00069">
    <property type="entry name" value="Pkinase"/>
    <property type="match status" value="1"/>
</dbReference>
<evidence type="ECO:0000256" key="8">
    <source>
        <dbReference type="SAM" id="MobiDB-lite"/>
    </source>
</evidence>
<feature type="domain" description="Protein kinase" evidence="9">
    <location>
        <begin position="876"/>
        <end position="1151"/>
    </location>
</feature>
<keyword evidence="5" id="KW-0418">Kinase</keyword>
<keyword evidence="6 7" id="KW-0067">ATP-binding</keyword>
<organism evidence="10 11">
    <name type="scientific">Fistulina hepatica ATCC 64428</name>
    <dbReference type="NCBI Taxonomy" id="1128425"/>
    <lineage>
        <taxon>Eukaryota</taxon>
        <taxon>Fungi</taxon>
        <taxon>Dikarya</taxon>
        <taxon>Basidiomycota</taxon>
        <taxon>Agaricomycotina</taxon>
        <taxon>Agaricomycetes</taxon>
        <taxon>Agaricomycetidae</taxon>
        <taxon>Agaricales</taxon>
        <taxon>Fistulinaceae</taxon>
        <taxon>Fistulina</taxon>
    </lineage>
</organism>
<dbReference type="SUPFAM" id="SSF56112">
    <property type="entry name" value="Protein kinase-like (PK-like)"/>
    <property type="match status" value="1"/>
</dbReference>
<dbReference type="PROSITE" id="PS00107">
    <property type="entry name" value="PROTEIN_KINASE_ATP"/>
    <property type="match status" value="1"/>
</dbReference>
<evidence type="ECO:0000256" key="5">
    <source>
        <dbReference type="ARBA" id="ARBA00022777"/>
    </source>
</evidence>
<name>A0A0D7AJ35_9AGAR</name>
<dbReference type="InterPro" id="IPR017441">
    <property type="entry name" value="Protein_kinase_ATP_BS"/>
</dbReference>
<keyword evidence="2" id="KW-0723">Serine/threonine-protein kinase</keyword>
<dbReference type="EMBL" id="KN881666">
    <property type="protein sequence ID" value="KIY51306.1"/>
    <property type="molecule type" value="Genomic_DNA"/>
</dbReference>
<feature type="region of interest" description="Disordered" evidence="8">
    <location>
        <begin position="182"/>
        <end position="205"/>
    </location>
</feature>
<dbReference type="OrthoDB" id="1043025at2759"/>
<keyword evidence="4 7" id="KW-0547">Nucleotide-binding</keyword>
<dbReference type="InterPro" id="IPR000719">
    <property type="entry name" value="Prot_kinase_dom"/>
</dbReference>
<dbReference type="GO" id="GO:0004674">
    <property type="term" value="F:protein serine/threonine kinase activity"/>
    <property type="evidence" value="ECO:0007669"/>
    <property type="project" value="UniProtKB-KW"/>
</dbReference>
<keyword evidence="3" id="KW-0808">Transferase</keyword>
<feature type="binding site" evidence="7">
    <location>
        <position position="905"/>
    </location>
    <ligand>
        <name>ATP</name>
        <dbReference type="ChEBI" id="CHEBI:30616"/>
    </ligand>
</feature>